<dbReference type="NCBIfam" id="TIGR04398">
    <property type="entry name" value="SLAP_DUP"/>
    <property type="match status" value="2"/>
</dbReference>
<evidence type="ECO:0000313" key="2">
    <source>
        <dbReference type="EMBL" id="GAE26282.1"/>
    </source>
</evidence>
<dbReference type="OrthoDB" id="1907642at2"/>
<comment type="caution">
    <text evidence="2">The sequence shown here is derived from an EMBL/GenBank/DDBJ whole genome shotgun (WGS) entry which is preliminary data.</text>
</comment>
<dbReference type="RefSeq" id="WP_034745701.1">
    <property type="nucleotide sequence ID" value="NZ_BAUT01000021.1"/>
</dbReference>
<gene>
    <name evidence="2" type="ORF">JCM9140_2331</name>
</gene>
<evidence type="ECO:0008006" key="4">
    <source>
        <dbReference type="Google" id="ProtNLM"/>
    </source>
</evidence>
<organism evidence="2 3">
    <name type="scientific">Halalkalibacter wakoensis JCM 9140</name>
    <dbReference type="NCBI Taxonomy" id="1236970"/>
    <lineage>
        <taxon>Bacteria</taxon>
        <taxon>Bacillati</taxon>
        <taxon>Bacillota</taxon>
        <taxon>Bacilli</taxon>
        <taxon>Bacillales</taxon>
        <taxon>Bacillaceae</taxon>
        <taxon>Halalkalibacter</taxon>
    </lineage>
</organism>
<dbReference type="EMBL" id="BAUT01000021">
    <property type="protein sequence ID" value="GAE26282.1"/>
    <property type="molecule type" value="Genomic_DNA"/>
</dbReference>
<evidence type="ECO:0000313" key="3">
    <source>
        <dbReference type="Proteomes" id="UP000018890"/>
    </source>
</evidence>
<sequence length="302" mass="34650">MLSFFKRKHTDEELQRTGGESNVAASNIDENIAEPTNEMVEPELSLHPSWNVTKEEAYVYRFLHFDCPPMKRNQLAISGIEVVEERGGLHVSAFIRNSSKKTITFGEKTLVLLGRNGEQVARSRFDLAEIGELPPESSRPWHFLFEGEDLYQKNGAPENGWRLTFEERNIPKEHQLDVTEEWAAFLGEEMVDQLQQFVKQLRPLQKNEINLFGFQADEDKYGAIQAVALMRNGSEENIKVDKLTLQLEDANGDVISVGQFDLGDFTVKPNTSKLCRFIFHELRQKEYDLSSWTLKMPKPEAN</sequence>
<dbReference type="STRING" id="1236970.JCM9140_2331"/>
<feature type="region of interest" description="Disordered" evidence="1">
    <location>
        <begin position="1"/>
        <end position="21"/>
    </location>
</feature>
<reference evidence="2" key="1">
    <citation type="journal article" date="2014" name="Genome Announc.">
        <title>Draft Genome Sequences of Three Alkaliphilic Bacillus Strains, Bacillus wakoensis JCM 9140T, Bacillus akibai JCM 9157T, and Bacillus hemicellulosilyticus JCM 9152T.</title>
        <authorList>
            <person name="Yuki M."/>
            <person name="Oshima K."/>
            <person name="Suda W."/>
            <person name="Oshida Y."/>
            <person name="Kitamura K."/>
            <person name="Iida T."/>
            <person name="Hattori M."/>
            <person name="Ohkuma M."/>
        </authorList>
    </citation>
    <scope>NUCLEOTIDE SEQUENCE [LARGE SCALE GENOMIC DNA]</scope>
    <source>
        <strain evidence="2">JCM 9140</strain>
    </source>
</reference>
<keyword evidence="3" id="KW-1185">Reference proteome</keyword>
<dbReference type="AlphaFoldDB" id="W4Q2R9"/>
<protein>
    <recommendedName>
        <fullName evidence="4">Accessory Sec system S-layer assembly protein</fullName>
    </recommendedName>
</protein>
<dbReference type="InterPro" id="IPR030910">
    <property type="entry name" value="SLAP_dom"/>
</dbReference>
<proteinExistence type="predicted"/>
<evidence type="ECO:0000256" key="1">
    <source>
        <dbReference type="SAM" id="MobiDB-lite"/>
    </source>
</evidence>
<dbReference type="InterPro" id="IPR030911">
    <property type="entry name" value="Sec_acc_SLAP"/>
</dbReference>
<name>W4Q2R9_9BACI</name>
<accession>W4Q2R9</accession>
<dbReference type="Proteomes" id="UP000018890">
    <property type="component" value="Unassembled WGS sequence"/>
</dbReference>
<dbReference type="NCBIfam" id="TIGR04399">
    <property type="entry name" value="acc_Sec_SLAP"/>
    <property type="match status" value="1"/>
</dbReference>